<dbReference type="Proteomes" id="UP000199245">
    <property type="component" value="Unassembled WGS sequence"/>
</dbReference>
<reference evidence="1 2" key="1">
    <citation type="submission" date="2016-10" db="EMBL/GenBank/DDBJ databases">
        <authorList>
            <person name="de Groot N.N."/>
        </authorList>
    </citation>
    <scope>NUCLEOTIDE SEQUENCE [LARGE SCALE GENOMIC DNA]</scope>
    <source>
        <strain evidence="1 2">R5</strain>
    </source>
</reference>
<evidence type="ECO:0000313" key="2">
    <source>
        <dbReference type="Proteomes" id="UP000199245"/>
    </source>
</evidence>
<dbReference type="Gene3D" id="3.90.1530.10">
    <property type="entry name" value="Conserved hypothetical protein from pyrococcus furiosus pfu- 392566-001, ParB domain"/>
    <property type="match status" value="1"/>
</dbReference>
<evidence type="ECO:0008006" key="3">
    <source>
        <dbReference type="Google" id="ProtNLM"/>
    </source>
</evidence>
<dbReference type="EMBL" id="FMZW01000017">
    <property type="protein sequence ID" value="SDD93786.1"/>
    <property type="molecule type" value="Genomic_DNA"/>
</dbReference>
<protein>
    <recommendedName>
        <fullName evidence="3">ParB/Sulfiredoxin domain-containing protein</fullName>
    </recommendedName>
</protein>
<gene>
    <name evidence="1" type="ORF">SAMN05216337_101793</name>
</gene>
<evidence type="ECO:0000313" key="1">
    <source>
        <dbReference type="EMBL" id="SDD93786.1"/>
    </source>
</evidence>
<sequence>MELEDHPLAACFPLMTGAPFEQLVDDIRTHGVREPIVLLAGQILDGRNRSRAAQRLGIPAPSREYDGDDPLGYVVSTNLRRRHLKESQRALVAARLANCKLGGARQAKDSARISILRAAQMLNVSRSSARRASFILKNATDDLVSLVERGGVSCFAARATAALSAPKQQELIKRGPSAMSAHARRHGSRIDGRSKFAEIYRSLDLIADALGDSRLDEAHAAARRLVAAIEAAAGPRVPGQGGQAA</sequence>
<dbReference type="InterPro" id="IPR036086">
    <property type="entry name" value="ParB/Sulfiredoxin_sf"/>
</dbReference>
<dbReference type="SUPFAM" id="SSF110849">
    <property type="entry name" value="ParB/Sulfiredoxin"/>
    <property type="match status" value="1"/>
</dbReference>
<dbReference type="RefSeq" id="WP_143029600.1">
    <property type="nucleotide sequence ID" value="NZ_FMZW01000017.1"/>
</dbReference>
<proteinExistence type="predicted"/>
<name>A0A1G6YW31_9BRAD</name>
<dbReference type="Gene3D" id="1.10.10.2830">
    <property type="match status" value="1"/>
</dbReference>
<organism evidence="1 2">
    <name type="scientific">Bradyrhizobium brasilense</name>
    <dbReference type="NCBI Taxonomy" id="1419277"/>
    <lineage>
        <taxon>Bacteria</taxon>
        <taxon>Pseudomonadati</taxon>
        <taxon>Pseudomonadota</taxon>
        <taxon>Alphaproteobacteria</taxon>
        <taxon>Hyphomicrobiales</taxon>
        <taxon>Nitrobacteraceae</taxon>
        <taxon>Bradyrhizobium</taxon>
    </lineage>
</organism>
<accession>A0A1G6YW31</accession>
<dbReference type="AlphaFoldDB" id="A0A1G6YW31"/>